<dbReference type="CDD" id="cd16917">
    <property type="entry name" value="HATPase_UhpB-NarQ-NarX-like"/>
    <property type="match status" value="1"/>
</dbReference>
<evidence type="ECO:0000256" key="9">
    <source>
        <dbReference type="SAM" id="Phobius"/>
    </source>
</evidence>
<evidence type="ECO:0000256" key="7">
    <source>
        <dbReference type="ARBA" id="ARBA00022840"/>
    </source>
</evidence>
<protein>
    <recommendedName>
        <fullName evidence="2">histidine kinase</fullName>
        <ecNumber evidence="2">2.7.13.3</ecNumber>
    </recommendedName>
</protein>
<evidence type="ECO:0000313" key="13">
    <source>
        <dbReference type="EMBL" id="WDI02721.1"/>
    </source>
</evidence>
<dbReference type="Proteomes" id="UP001221519">
    <property type="component" value="Chromosome"/>
</dbReference>
<dbReference type="GO" id="GO:0005524">
    <property type="term" value="F:ATP binding"/>
    <property type="evidence" value="ECO:0007669"/>
    <property type="project" value="UniProtKB-KW"/>
</dbReference>
<keyword evidence="9" id="KW-0472">Membrane</keyword>
<dbReference type="Pfam" id="PF02518">
    <property type="entry name" value="HATPase_c"/>
    <property type="match status" value="1"/>
</dbReference>
<evidence type="ECO:0000313" key="15">
    <source>
        <dbReference type="Proteomes" id="UP001221519"/>
    </source>
</evidence>
<evidence type="ECO:0000259" key="11">
    <source>
        <dbReference type="Pfam" id="PF07730"/>
    </source>
</evidence>
<dbReference type="SUPFAM" id="SSF55874">
    <property type="entry name" value="ATPase domain of HSP90 chaperone/DNA topoisomerase II/histidine kinase"/>
    <property type="match status" value="1"/>
</dbReference>
<evidence type="ECO:0000256" key="6">
    <source>
        <dbReference type="ARBA" id="ARBA00022777"/>
    </source>
</evidence>
<dbReference type="PANTHER" id="PTHR24421:SF10">
    <property type="entry name" value="NITRATE_NITRITE SENSOR PROTEIN NARQ"/>
    <property type="match status" value="1"/>
</dbReference>
<keyword evidence="5" id="KW-0547">Nucleotide-binding</keyword>
<dbReference type="Proteomes" id="UP001220962">
    <property type="component" value="Chromosome"/>
</dbReference>
<keyword evidence="4" id="KW-0808">Transferase</keyword>
<dbReference type="GO" id="GO:0000155">
    <property type="term" value="F:phosphorelay sensor kinase activity"/>
    <property type="evidence" value="ECO:0007669"/>
    <property type="project" value="InterPro"/>
</dbReference>
<keyword evidence="6 12" id="KW-0418">Kinase</keyword>
<dbReference type="Gene3D" id="3.30.565.10">
    <property type="entry name" value="Histidine kinase-like ATPase, C-terminal domain"/>
    <property type="match status" value="1"/>
</dbReference>
<dbReference type="EMBL" id="CP118108">
    <property type="protein sequence ID" value="WDI02721.1"/>
    <property type="molecule type" value="Genomic_DNA"/>
</dbReference>
<dbReference type="InterPro" id="IPR003594">
    <property type="entry name" value="HATPase_dom"/>
</dbReference>
<sequence>MSYKQMKWMILFIPTITVGLWEYIRHQFLMPYLSMEAGNWLTPVIIYFISVTLLNKLFTIMEKSQAELEREKAAKSALEAREHLARELHDGIAQSLFLLSVQLDKAERKLTGTPNEGELQDVRKTVHEVHHYARQAIAQLRVPHSEENHADSPQQLLRQIEDMVADGRYVSRIQWKLSDEALTTKEHVELIACIREAILNIRKHANASTISITGTGNKEHWKVSITDDGIGYTGDPEQRKGRYGLRITRGRAEEMGWRFHFSNMEGHGTCMQIIKGEDAS</sequence>
<dbReference type="GO" id="GO:0046983">
    <property type="term" value="F:protein dimerization activity"/>
    <property type="evidence" value="ECO:0007669"/>
    <property type="project" value="InterPro"/>
</dbReference>
<dbReference type="InterPro" id="IPR050482">
    <property type="entry name" value="Sensor_HK_TwoCompSys"/>
</dbReference>
<dbReference type="PANTHER" id="PTHR24421">
    <property type="entry name" value="NITRATE/NITRITE SENSOR PROTEIN NARX-RELATED"/>
    <property type="match status" value="1"/>
</dbReference>
<evidence type="ECO:0000256" key="1">
    <source>
        <dbReference type="ARBA" id="ARBA00000085"/>
    </source>
</evidence>
<gene>
    <name evidence="12" type="ORF">PUW23_01640</name>
    <name evidence="13" type="ORF">PUW25_01645</name>
</gene>
<comment type="catalytic activity">
    <reaction evidence="1">
        <text>ATP + protein L-histidine = ADP + protein N-phospho-L-histidine.</text>
        <dbReference type="EC" id="2.7.13.3"/>
    </reaction>
</comment>
<evidence type="ECO:0000313" key="12">
    <source>
        <dbReference type="EMBL" id="WDH82975.1"/>
    </source>
</evidence>
<keyword evidence="8" id="KW-0902">Two-component regulatory system</keyword>
<dbReference type="Gene3D" id="1.20.5.1930">
    <property type="match status" value="1"/>
</dbReference>
<organism evidence="12 14">
    <name type="scientific">Paenibacillus urinalis</name>
    <dbReference type="NCBI Taxonomy" id="521520"/>
    <lineage>
        <taxon>Bacteria</taxon>
        <taxon>Bacillati</taxon>
        <taxon>Bacillota</taxon>
        <taxon>Bacilli</taxon>
        <taxon>Bacillales</taxon>
        <taxon>Paenibacillaceae</taxon>
        <taxon>Paenibacillus</taxon>
    </lineage>
</organism>
<dbReference type="Pfam" id="PF07730">
    <property type="entry name" value="HisKA_3"/>
    <property type="match status" value="1"/>
</dbReference>
<dbReference type="EC" id="2.7.13.3" evidence="2"/>
<feature type="domain" description="Signal transduction histidine kinase subgroup 3 dimerisation and phosphoacceptor" evidence="11">
    <location>
        <begin position="81"/>
        <end position="141"/>
    </location>
</feature>
<evidence type="ECO:0000256" key="2">
    <source>
        <dbReference type="ARBA" id="ARBA00012438"/>
    </source>
</evidence>
<evidence type="ECO:0000259" key="10">
    <source>
        <dbReference type="Pfam" id="PF02518"/>
    </source>
</evidence>
<keyword evidence="9" id="KW-1133">Transmembrane helix</keyword>
<dbReference type="EMBL" id="CP118101">
    <property type="protein sequence ID" value="WDH82975.1"/>
    <property type="molecule type" value="Genomic_DNA"/>
</dbReference>
<reference evidence="12 15" key="1">
    <citation type="submission" date="2023-02" db="EMBL/GenBank/DDBJ databases">
        <title>Pathogen: clinical or host-associated sample.</title>
        <authorList>
            <person name="Hergert J."/>
            <person name="Casey R."/>
            <person name="Wagner J."/>
            <person name="Young E.L."/>
            <person name="Oakeson K.F."/>
        </authorList>
    </citation>
    <scope>NUCLEOTIDE SEQUENCE</scope>
    <source>
        <strain evidence="13 15">2022CK-00829</strain>
        <strain evidence="12">2022CK-00830</strain>
    </source>
</reference>
<feature type="domain" description="Histidine kinase/HSP90-like ATPase" evidence="10">
    <location>
        <begin position="189"/>
        <end position="273"/>
    </location>
</feature>
<evidence type="ECO:0000313" key="14">
    <source>
        <dbReference type="Proteomes" id="UP001220962"/>
    </source>
</evidence>
<name>A0AAX3MZB7_9BACL</name>
<keyword evidence="15" id="KW-1185">Reference proteome</keyword>
<feature type="transmembrane region" description="Helical" evidence="9">
    <location>
        <begin position="7"/>
        <end position="24"/>
    </location>
</feature>
<evidence type="ECO:0000256" key="3">
    <source>
        <dbReference type="ARBA" id="ARBA00022553"/>
    </source>
</evidence>
<proteinExistence type="predicted"/>
<dbReference type="RefSeq" id="WP_205054463.1">
    <property type="nucleotide sequence ID" value="NZ_CP118101.1"/>
</dbReference>
<dbReference type="InterPro" id="IPR011712">
    <property type="entry name" value="Sig_transdc_His_kin_sub3_dim/P"/>
</dbReference>
<keyword evidence="3" id="KW-0597">Phosphoprotein</keyword>
<dbReference type="InterPro" id="IPR036890">
    <property type="entry name" value="HATPase_C_sf"/>
</dbReference>
<accession>A0AAX3MZB7</accession>
<evidence type="ECO:0000256" key="5">
    <source>
        <dbReference type="ARBA" id="ARBA00022741"/>
    </source>
</evidence>
<keyword evidence="9" id="KW-0812">Transmembrane</keyword>
<keyword evidence="7" id="KW-0067">ATP-binding</keyword>
<dbReference type="GO" id="GO:0016020">
    <property type="term" value="C:membrane"/>
    <property type="evidence" value="ECO:0007669"/>
    <property type="project" value="InterPro"/>
</dbReference>
<evidence type="ECO:0000256" key="8">
    <source>
        <dbReference type="ARBA" id="ARBA00023012"/>
    </source>
</evidence>
<evidence type="ECO:0000256" key="4">
    <source>
        <dbReference type="ARBA" id="ARBA00022679"/>
    </source>
</evidence>
<feature type="transmembrane region" description="Helical" evidence="9">
    <location>
        <begin position="44"/>
        <end position="61"/>
    </location>
</feature>
<dbReference type="AlphaFoldDB" id="A0AAX3MZB7"/>